<dbReference type="GO" id="GO:0032993">
    <property type="term" value="C:protein-DNA complex"/>
    <property type="evidence" value="ECO:0007669"/>
    <property type="project" value="TreeGrafter"/>
</dbReference>
<protein>
    <submittedName>
        <fullName evidence="6">LysR family transcriptional regulator</fullName>
    </submittedName>
</protein>
<dbReference type="KEGG" id="stac:ABII15_18630"/>
<dbReference type="PANTHER" id="PTHR30346:SF0">
    <property type="entry name" value="HCA OPERON TRANSCRIPTIONAL ACTIVATOR HCAR"/>
    <property type="match status" value="1"/>
</dbReference>
<name>A0AAU8IUB3_9ACTN</name>
<keyword evidence="2" id="KW-0805">Transcription regulation</keyword>
<dbReference type="GO" id="GO:0003700">
    <property type="term" value="F:DNA-binding transcription factor activity"/>
    <property type="evidence" value="ECO:0007669"/>
    <property type="project" value="InterPro"/>
</dbReference>
<keyword evidence="4" id="KW-0804">Transcription</keyword>
<evidence type="ECO:0000259" key="5">
    <source>
        <dbReference type="PROSITE" id="PS50931"/>
    </source>
</evidence>
<evidence type="ECO:0000313" key="6">
    <source>
        <dbReference type="EMBL" id="XCJ71861.1"/>
    </source>
</evidence>
<evidence type="ECO:0000256" key="1">
    <source>
        <dbReference type="ARBA" id="ARBA00009437"/>
    </source>
</evidence>
<dbReference type="InterPro" id="IPR036388">
    <property type="entry name" value="WH-like_DNA-bd_sf"/>
</dbReference>
<evidence type="ECO:0000256" key="3">
    <source>
        <dbReference type="ARBA" id="ARBA00023125"/>
    </source>
</evidence>
<keyword evidence="3" id="KW-0238">DNA-binding</keyword>
<dbReference type="AlphaFoldDB" id="A0AAU8IUB3"/>
<dbReference type="SUPFAM" id="SSF46785">
    <property type="entry name" value="Winged helix' DNA-binding domain"/>
    <property type="match status" value="1"/>
</dbReference>
<dbReference type="InterPro" id="IPR000847">
    <property type="entry name" value="LysR_HTH_N"/>
</dbReference>
<dbReference type="PRINTS" id="PR00039">
    <property type="entry name" value="HTHLYSR"/>
</dbReference>
<dbReference type="Pfam" id="PF00126">
    <property type="entry name" value="HTH_1"/>
    <property type="match status" value="1"/>
</dbReference>
<proteinExistence type="inferred from homology"/>
<organism evidence="6">
    <name type="scientific">Streptomyces tabacisoli</name>
    <dbReference type="NCBI Taxonomy" id="3156398"/>
    <lineage>
        <taxon>Bacteria</taxon>
        <taxon>Bacillati</taxon>
        <taxon>Actinomycetota</taxon>
        <taxon>Actinomycetes</taxon>
        <taxon>Kitasatosporales</taxon>
        <taxon>Streptomycetaceae</taxon>
        <taxon>Streptomyces</taxon>
    </lineage>
</organism>
<evidence type="ECO:0000256" key="2">
    <source>
        <dbReference type="ARBA" id="ARBA00023015"/>
    </source>
</evidence>
<dbReference type="FunFam" id="1.10.10.10:FF:000001">
    <property type="entry name" value="LysR family transcriptional regulator"/>
    <property type="match status" value="1"/>
</dbReference>
<dbReference type="EMBL" id="CP159534">
    <property type="protein sequence ID" value="XCJ71861.1"/>
    <property type="molecule type" value="Genomic_DNA"/>
</dbReference>
<dbReference type="Gene3D" id="3.40.190.10">
    <property type="entry name" value="Periplasmic binding protein-like II"/>
    <property type="match status" value="2"/>
</dbReference>
<dbReference type="InterPro" id="IPR005119">
    <property type="entry name" value="LysR_subst-bd"/>
</dbReference>
<gene>
    <name evidence="6" type="ORF">ABII15_18630</name>
</gene>
<dbReference type="Pfam" id="PF03466">
    <property type="entry name" value="LysR_substrate"/>
    <property type="match status" value="1"/>
</dbReference>
<reference evidence="6" key="1">
    <citation type="submission" date="2024-06" db="EMBL/GenBank/DDBJ databases">
        <title>Streptomyces sp. strain HUAS MG91 genome sequences.</title>
        <authorList>
            <person name="Mo P."/>
        </authorList>
    </citation>
    <scope>NUCLEOTIDE SEQUENCE</scope>
    <source>
        <strain evidence="6">HUAS MG91</strain>
    </source>
</reference>
<dbReference type="Gene3D" id="1.10.10.10">
    <property type="entry name" value="Winged helix-like DNA-binding domain superfamily/Winged helix DNA-binding domain"/>
    <property type="match status" value="1"/>
</dbReference>
<sequence length="320" mass="34326">MDPEAVRTFLAVADEGQIQLAAADLGITQQAASKRIAALERQLGVRLLLRTPRGARLTLDGTAFLPHARAVLAAVAQAEAAVRPGARPLRVDVLGTRVSTAGLLQDFHHAHPDAALDVVVVRGAARAALEAVRDGGVDAAFWAHSLPAGRLPAPVRTARVLDEPVVLAVGPAHPLAGRETVSPAELAGLRIWMPGLDPAAEWGAYYARFAAAFGIRLDASGPAFGMEHMARTITASDDLGTFIGTRTPLVRPTGFGLRFLTVTRPTPVYPHWLLWRDDNPHPALRSLRAYLTGRYACEPVPDDELWVPDWPANRPPESPE</sequence>
<evidence type="ECO:0000256" key="4">
    <source>
        <dbReference type="ARBA" id="ARBA00023163"/>
    </source>
</evidence>
<dbReference type="InterPro" id="IPR036390">
    <property type="entry name" value="WH_DNA-bd_sf"/>
</dbReference>
<accession>A0AAU8IUB3</accession>
<comment type="similarity">
    <text evidence="1">Belongs to the LysR transcriptional regulatory family.</text>
</comment>
<dbReference type="GO" id="GO:0003677">
    <property type="term" value="F:DNA binding"/>
    <property type="evidence" value="ECO:0007669"/>
    <property type="project" value="UniProtKB-KW"/>
</dbReference>
<feature type="domain" description="HTH lysR-type" evidence="5">
    <location>
        <begin position="1"/>
        <end position="58"/>
    </location>
</feature>
<dbReference type="SUPFAM" id="SSF53850">
    <property type="entry name" value="Periplasmic binding protein-like II"/>
    <property type="match status" value="1"/>
</dbReference>
<dbReference type="PROSITE" id="PS50931">
    <property type="entry name" value="HTH_LYSR"/>
    <property type="match status" value="1"/>
</dbReference>
<dbReference type="RefSeq" id="WP_353943462.1">
    <property type="nucleotide sequence ID" value="NZ_CP159534.1"/>
</dbReference>
<dbReference type="PANTHER" id="PTHR30346">
    <property type="entry name" value="TRANSCRIPTIONAL DUAL REGULATOR HCAR-RELATED"/>
    <property type="match status" value="1"/>
</dbReference>